<feature type="transmembrane region" description="Helical" evidence="1">
    <location>
        <begin position="67"/>
        <end position="91"/>
    </location>
</feature>
<evidence type="ECO:0000313" key="2">
    <source>
        <dbReference type="EMBL" id="GAA3361120.1"/>
    </source>
</evidence>
<sequence length="153" mass="17511">MARADDSPRDAPQPRRRLHRLRRALRARRERIRANPTLNTTYRVGLGAFGTLVLIVGIIAIPYPGPGWLIVFAGLGILATEFHWAHQVNVFTKRHYRRWSNWVSRQHWTVKLGIAALTGIVVVLTLWLLGMYATIGRWFGVDWPWLTSPLLGP</sequence>
<name>A0ABP6RT53_9PSEU</name>
<dbReference type="Pfam" id="PF09656">
    <property type="entry name" value="PGPGW"/>
    <property type="match status" value="1"/>
</dbReference>
<comment type="caution">
    <text evidence="2">The sequence shown here is derived from an EMBL/GenBank/DDBJ whole genome shotgun (WGS) entry which is preliminary data.</text>
</comment>
<reference evidence="3" key="1">
    <citation type="journal article" date="2019" name="Int. J. Syst. Evol. Microbiol.">
        <title>The Global Catalogue of Microorganisms (GCM) 10K type strain sequencing project: providing services to taxonomists for standard genome sequencing and annotation.</title>
        <authorList>
            <consortium name="The Broad Institute Genomics Platform"/>
            <consortium name="The Broad Institute Genome Sequencing Center for Infectious Disease"/>
            <person name="Wu L."/>
            <person name="Ma J."/>
        </authorList>
    </citation>
    <scope>NUCLEOTIDE SEQUENCE [LARGE SCALE GENOMIC DNA]</scope>
    <source>
        <strain evidence="3">JCM 9687</strain>
    </source>
</reference>
<dbReference type="EMBL" id="BAAAYK010000038">
    <property type="protein sequence ID" value="GAA3361120.1"/>
    <property type="molecule type" value="Genomic_DNA"/>
</dbReference>
<organism evidence="2 3">
    <name type="scientific">Saccharopolyspora gregorii</name>
    <dbReference type="NCBI Taxonomy" id="33914"/>
    <lineage>
        <taxon>Bacteria</taxon>
        <taxon>Bacillati</taxon>
        <taxon>Actinomycetota</taxon>
        <taxon>Actinomycetes</taxon>
        <taxon>Pseudonocardiales</taxon>
        <taxon>Pseudonocardiaceae</taxon>
        <taxon>Saccharopolyspora</taxon>
    </lineage>
</organism>
<keyword evidence="1" id="KW-1133">Transmembrane helix</keyword>
<dbReference type="NCBIfam" id="TIGR02611">
    <property type="entry name" value="TIGR02611 family protein"/>
    <property type="match status" value="1"/>
</dbReference>
<accession>A0ABP6RT53</accession>
<evidence type="ECO:0000256" key="1">
    <source>
        <dbReference type="SAM" id="Phobius"/>
    </source>
</evidence>
<gene>
    <name evidence="2" type="ORF">GCM10020366_43850</name>
</gene>
<protein>
    <submittedName>
        <fullName evidence="2">TIGR02611 family protein</fullName>
    </submittedName>
</protein>
<dbReference type="RefSeq" id="WP_224956242.1">
    <property type="nucleotide sequence ID" value="NZ_BAAAYK010000038.1"/>
</dbReference>
<proteinExistence type="predicted"/>
<keyword evidence="3" id="KW-1185">Reference proteome</keyword>
<keyword evidence="1" id="KW-0812">Transmembrane</keyword>
<dbReference type="InterPro" id="IPR013434">
    <property type="entry name" value="CHP02611"/>
</dbReference>
<keyword evidence="1" id="KW-0472">Membrane</keyword>
<dbReference type="InterPro" id="IPR019099">
    <property type="entry name" value="Uncharacterised_PGPGW_TM"/>
</dbReference>
<feature type="transmembrane region" description="Helical" evidence="1">
    <location>
        <begin position="112"/>
        <end position="135"/>
    </location>
</feature>
<evidence type="ECO:0000313" key="3">
    <source>
        <dbReference type="Proteomes" id="UP001500483"/>
    </source>
</evidence>
<dbReference type="Proteomes" id="UP001500483">
    <property type="component" value="Unassembled WGS sequence"/>
</dbReference>
<feature type="transmembrane region" description="Helical" evidence="1">
    <location>
        <begin position="41"/>
        <end position="61"/>
    </location>
</feature>